<comment type="caution">
    <text evidence="2">The sequence shown here is derived from an EMBL/GenBank/DDBJ whole genome shotgun (WGS) entry which is preliminary data.</text>
</comment>
<organism evidence="2 3">
    <name type="scientific">Candidatus Nitrosocosmicus arcticus</name>
    <dbReference type="NCBI Taxonomy" id="2035267"/>
    <lineage>
        <taxon>Archaea</taxon>
        <taxon>Nitrososphaerota</taxon>
        <taxon>Nitrososphaeria</taxon>
        <taxon>Nitrososphaerales</taxon>
        <taxon>Nitrososphaeraceae</taxon>
        <taxon>Candidatus Nitrosocosmicus</taxon>
    </lineage>
</organism>
<keyword evidence="1" id="KW-0472">Membrane</keyword>
<evidence type="ECO:0000313" key="3">
    <source>
        <dbReference type="Proteomes" id="UP000315289"/>
    </source>
</evidence>
<reference evidence="2 3" key="1">
    <citation type="journal article" date="2019" name="Front. Microbiol.">
        <title>Ammonia Oxidation by the Arctic Terrestrial Thaumarchaeote Candidatus Nitrosocosmicus arcticus Is Stimulated by Increasing Temperatures.</title>
        <authorList>
            <person name="Alves R.J.E."/>
            <person name="Kerou M."/>
            <person name="Zappe A."/>
            <person name="Bittner R."/>
            <person name="Abby S.S."/>
            <person name="Schmidt H.A."/>
            <person name="Pfeifer K."/>
            <person name="Schleper C."/>
        </authorList>
    </citation>
    <scope>NUCLEOTIDE SEQUENCE [LARGE SCALE GENOMIC DNA]</scope>
    <source>
        <strain evidence="2 3">Kfb</strain>
    </source>
</reference>
<keyword evidence="1" id="KW-1133">Transmembrane helix</keyword>
<evidence type="ECO:0000256" key="1">
    <source>
        <dbReference type="SAM" id="Phobius"/>
    </source>
</evidence>
<gene>
    <name evidence="2" type="ORF">NARC_90101</name>
</gene>
<evidence type="ECO:0000313" key="2">
    <source>
        <dbReference type="EMBL" id="TVP40195.1"/>
    </source>
</evidence>
<keyword evidence="1" id="KW-0812">Transmembrane</keyword>
<keyword evidence="3" id="KW-1185">Reference proteome</keyword>
<dbReference type="AlphaFoldDB" id="A0A557SUC1"/>
<protein>
    <submittedName>
        <fullName evidence="2">Uncharacterized protein</fullName>
    </submittedName>
</protein>
<accession>A0A557SUC1</accession>
<dbReference type="OrthoDB" id="11694at2157"/>
<feature type="transmembrane region" description="Helical" evidence="1">
    <location>
        <begin position="12"/>
        <end position="30"/>
    </location>
</feature>
<dbReference type="Proteomes" id="UP000315289">
    <property type="component" value="Unassembled WGS sequence"/>
</dbReference>
<name>A0A557SUC1_9ARCH</name>
<sequence>MLEQLVRILINTYILVTLLAVIVMVVVVPMSSAQPTWELYENEYCGISLKHPYVSDTISDDDNSDNNFQIYSFVDHADPDSMNMTLMVSCIDKAIPITYEVMELAKSSLLKDSKTIVLEDISFNRTTIDGETAGSVAVSKPIGLADITEIDNTIETNHSNQTYVIKLNFAGGEGLSGFYNNYKYLEDNLIDSIKFSE</sequence>
<dbReference type="EMBL" id="VOAH01000009">
    <property type="protein sequence ID" value="TVP40195.1"/>
    <property type="molecule type" value="Genomic_DNA"/>
</dbReference>
<proteinExistence type="predicted"/>